<dbReference type="AlphaFoldDB" id="A0A1C7LVE2"/>
<keyword evidence="1" id="KW-0812">Transmembrane</keyword>
<reference evidence="2 3" key="1">
    <citation type="submission" date="2016-03" db="EMBL/GenBank/DDBJ databases">
        <title>Whole genome sequencing of Grifola frondosa 9006-11.</title>
        <authorList>
            <person name="Min B."/>
            <person name="Park H."/>
            <person name="Kim J.-G."/>
            <person name="Cho H."/>
            <person name="Oh Y.-L."/>
            <person name="Kong W.-S."/>
            <person name="Choi I.-G."/>
        </authorList>
    </citation>
    <scope>NUCLEOTIDE SEQUENCE [LARGE SCALE GENOMIC DNA]</scope>
    <source>
        <strain evidence="2 3">9006-11</strain>
    </source>
</reference>
<keyword evidence="1" id="KW-1133">Transmembrane helix</keyword>
<gene>
    <name evidence="2" type="ORF">A0H81_13351</name>
</gene>
<accession>A0A1C7LVE2</accession>
<evidence type="ECO:0000256" key="1">
    <source>
        <dbReference type="SAM" id="Phobius"/>
    </source>
</evidence>
<feature type="transmembrane region" description="Helical" evidence="1">
    <location>
        <begin position="53"/>
        <end position="77"/>
    </location>
</feature>
<evidence type="ECO:0000313" key="2">
    <source>
        <dbReference type="EMBL" id="OBZ66804.1"/>
    </source>
</evidence>
<organism evidence="2 3">
    <name type="scientific">Grifola frondosa</name>
    <name type="common">Maitake</name>
    <name type="synonym">Polyporus frondosus</name>
    <dbReference type="NCBI Taxonomy" id="5627"/>
    <lineage>
        <taxon>Eukaryota</taxon>
        <taxon>Fungi</taxon>
        <taxon>Dikarya</taxon>
        <taxon>Basidiomycota</taxon>
        <taxon>Agaricomycotina</taxon>
        <taxon>Agaricomycetes</taxon>
        <taxon>Polyporales</taxon>
        <taxon>Grifolaceae</taxon>
        <taxon>Grifola</taxon>
    </lineage>
</organism>
<comment type="caution">
    <text evidence="2">The sequence shown here is derived from an EMBL/GenBank/DDBJ whole genome shotgun (WGS) entry which is preliminary data.</text>
</comment>
<keyword evidence="3" id="KW-1185">Reference proteome</keyword>
<evidence type="ECO:0000313" key="3">
    <source>
        <dbReference type="Proteomes" id="UP000092993"/>
    </source>
</evidence>
<sequence>MIYEYLYPSAELYVNETDDLRASVLLRTYILPATPTIHSNASFQLATVNVSSIFGAALVFVIFAATNTVGTMLFTVLDEFITGGFASLLPVTLASLSPHSVLSLHLTLPVADYASA</sequence>
<protein>
    <submittedName>
        <fullName evidence="2">Uncharacterized protein</fullName>
    </submittedName>
</protein>
<dbReference type="Proteomes" id="UP000092993">
    <property type="component" value="Unassembled WGS sequence"/>
</dbReference>
<name>A0A1C7LVE2_GRIFR</name>
<keyword evidence="1" id="KW-0472">Membrane</keyword>
<proteinExistence type="predicted"/>
<dbReference type="EMBL" id="LUGG01000027">
    <property type="protein sequence ID" value="OBZ66804.1"/>
    <property type="molecule type" value="Genomic_DNA"/>
</dbReference>